<evidence type="ECO:0000313" key="2">
    <source>
        <dbReference type="Proteomes" id="UP001500190"/>
    </source>
</evidence>
<dbReference type="EMBL" id="BAAAND010000001">
    <property type="protein sequence ID" value="GAA1567868.1"/>
    <property type="molecule type" value="Genomic_DNA"/>
</dbReference>
<gene>
    <name evidence="1" type="ORF">GCM10009742_07250</name>
</gene>
<evidence type="ECO:0000313" key="1">
    <source>
        <dbReference type="EMBL" id="GAA1567868.1"/>
    </source>
</evidence>
<comment type="caution">
    <text evidence="1">The sequence shown here is derived from an EMBL/GenBank/DDBJ whole genome shotgun (WGS) entry which is preliminary data.</text>
</comment>
<sequence length="99" mass="11536">MTEQAETVRAVTPRCWCCGGEFAERELVRLGSHPEVGVCLRCVRFLQRRAAERYDAQQPSAGRWLRVGVRRARAWFVARGWHQLPLAGWILRRIDRHLP</sequence>
<dbReference type="Proteomes" id="UP001500190">
    <property type="component" value="Unassembled WGS sequence"/>
</dbReference>
<evidence type="ECO:0008006" key="3">
    <source>
        <dbReference type="Google" id="ProtNLM"/>
    </source>
</evidence>
<proteinExistence type="predicted"/>
<reference evidence="1 2" key="1">
    <citation type="journal article" date="2019" name="Int. J. Syst. Evol. Microbiol.">
        <title>The Global Catalogue of Microorganisms (GCM) 10K type strain sequencing project: providing services to taxonomists for standard genome sequencing and annotation.</title>
        <authorList>
            <consortium name="The Broad Institute Genomics Platform"/>
            <consortium name="The Broad Institute Genome Sequencing Center for Infectious Disease"/>
            <person name="Wu L."/>
            <person name="Ma J."/>
        </authorList>
    </citation>
    <scope>NUCLEOTIDE SEQUENCE [LARGE SCALE GENOMIC DNA]</scope>
    <source>
        <strain evidence="1 2">JCM 14304</strain>
    </source>
</reference>
<name>A0ABN2D127_9ACTN</name>
<accession>A0ABN2D127</accession>
<protein>
    <recommendedName>
        <fullName evidence="3">ClpX-type ZB domain-containing protein</fullName>
    </recommendedName>
</protein>
<organism evidence="1 2">
    <name type="scientific">Kribbella karoonensis</name>
    <dbReference type="NCBI Taxonomy" id="324851"/>
    <lineage>
        <taxon>Bacteria</taxon>
        <taxon>Bacillati</taxon>
        <taxon>Actinomycetota</taxon>
        <taxon>Actinomycetes</taxon>
        <taxon>Propionibacteriales</taxon>
        <taxon>Kribbellaceae</taxon>
        <taxon>Kribbella</taxon>
    </lineage>
</organism>
<keyword evidence="2" id="KW-1185">Reference proteome</keyword>